<protein>
    <submittedName>
        <fullName evidence="2">ADP-ribose pyrophosphatase</fullName>
    </submittedName>
</protein>
<dbReference type="InterPro" id="IPR029401">
    <property type="entry name" value="Nudix_N"/>
</dbReference>
<sequence>MVMKTPVGDHRRRFTCDDCGAIHYQNPRVIAGCLIEQDEKVLLLRREIAPQAGLWNLPAGFLENGETVREGAMRETREEAMAEVDLQYLHVVYNLPQFHQVYLIYYGALPQGRFGAGEETLEARFFAKSEIPWDEIAFESTKYALEKWLSRKPGDRQVYEGSLSLK</sequence>
<dbReference type="PROSITE" id="PS51462">
    <property type="entry name" value="NUDIX"/>
    <property type="match status" value="1"/>
</dbReference>
<evidence type="ECO:0000313" key="2">
    <source>
        <dbReference type="EMBL" id="BDC99357.1"/>
    </source>
</evidence>
<dbReference type="PANTHER" id="PTHR43222">
    <property type="entry name" value="NUDIX HYDROLASE 23"/>
    <property type="match status" value="1"/>
</dbReference>
<accession>A0ABM7VEK6</accession>
<gene>
    <name evidence="2" type="ORF">PEPS_16380</name>
</gene>
<dbReference type="Pfam" id="PF00293">
    <property type="entry name" value="NUDIX"/>
    <property type="match status" value="1"/>
</dbReference>
<dbReference type="InterPro" id="IPR015797">
    <property type="entry name" value="NUDIX_hydrolase-like_dom_sf"/>
</dbReference>
<name>A0ABM7VEK6_9BACT</name>
<evidence type="ECO:0000313" key="3">
    <source>
        <dbReference type="Proteomes" id="UP001354989"/>
    </source>
</evidence>
<dbReference type="Gene3D" id="2.20.70.10">
    <property type="match status" value="1"/>
</dbReference>
<dbReference type="EMBL" id="AP025292">
    <property type="protein sequence ID" value="BDC99357.1"/>
    <property type="molecule type" value="Genomic_DNA"/>
</dbReference>
<evidence type="ECO:0000259" key="1">
    <source>
        <dbReference type="PROSITE" id="PS51462"/>
    </source>
</evidence>
<reference evidence="2 3" key="1">
    <citation type="submission" date="2021-12" db="EMBL/GenBank/DDBJ databases">
        <title>Genome sequencing of bacteria with rrn-lacking chromosome and rrn-plasmid.</title>
        <authorList>
            <person name="Anda M."/>
            <person name="Iwasaki W."/>
        </authorList>
    </citation>
    <scope>NUCLEOTIDE SEQUENCE [LARGE SCALE GENOMIC DNA]</scope>
    <source>
        <strain evidence="2 3">NBRC 101262</strain>
    </source>
</reference>
<dbReference type="Proteomes" id="UP001354989">
    <property type="component" value="Chromosome"/>
</dbReference>
<keyword evidence="3" id="KW-1185">Reference proteome</keyword>
<proteinExistence type="predicted"/>
<dbReference type="Gene3D" id="3.90.79.10">
    <property type="entry name" value="Nucleoside Triphosphate Pyrophosphohydrolase"/>
    <property type="match status" value="1"/>
</dbReference>
<dbReference type="CDD" id="cd04511">
    <property type="entry name" value="NUDIX_Hydrolase"/>
    <property type="match status" value="1"/>
</dbReference>
<feature type="domain" description="Nudix hydrolase" evidence="1">
    <location>
        <begin position="26"/>
        <end position="151"/>
    </location>
</feature>
<dbReference type="Pfam" id="PF14803">
    <property type="entry name" value="Zn_ribbon_Nudix"/>
    <property type="match status" value="1"/>
</dbReference>
<dbReference type="InterPro" id="IPR000086">
    <property type="entry name" value="NUDIX_hydrolase_dom"/>
</dbReference>
<dbReference type="SUPFAM" id="SSF55811">
    <property type="entry name" value="Nudix"/>
    <property type="match status" value="1"/>
</dbReference>
<organism evidence="2 3">
    <name type="scientific">Persicobacter psychrovividus</name>
    <dbReference type="NCBI Taxonomy" id="387638"/>
    <lineage>
        <taxon>Bacteria</taxon>
        <taxon>Pseudomonadati</taxon>
        <taxon>Bacteroidota</taxon>
        <taxon>Cytophagia</taxon>
        <taxon>Cytophagales</taxon>
        <taxon>Persicobacteraceae</taxon>
        <taxon>Persicobacter</taxon>
    </lineage>
</organism>
<dbReference type="PANTHER" id="PTHR43222:SF2">
    <property type="entry name" value="NUDIX HYDROLASE 23, CHLOROPLASTIC"/>
    <property type="match status" value="1"/>
</dbReference>